<evidence type="ECO:0000313" key="1">
    <source>
        <dbReference type="EMBL" id="GES77990.1"/>
    </source>
</evidence>
<organism evidence="1 2">
    <name type="scientific">Rhizophagus clarus</name>
    <dbReference type="NCBI Taxonomy" id="94130"/>
    <lineage>
        <taxon>Eukaryota</taxon>
        <taxon>Fungi</taxon>
        <taxon>Fungi incertae sedis</taxon>
        <taxon>Mucoromycota</taxon>
        <taxon>Glomeromycotina</taxon>
        <taxon>Glomeromycetes</taxon>
        <taxon>Glomerales</taxon>
        <taxon>Glomeraceae</taxon>
        <taxon>Rhizophagus</taxon>
    </lineage>
</organism>
<dbReference type="AlphaFoldDB" id="A0A8H3QEM7"/>
<gene>
    <name evidence="1" type="ORF">RCL2_000531300</name>
</gene>
<comment type="caution">
    <text evidence="1">The sequence shown here is derived from an EMBL/GenBank/DDBJ whole genome shotgun (WGS) entry which is preliminary data.</text>
</comment>
<name>A0A8H3QEM7_9GLOM</name>
<dbReference type="Proteomes" id="UP000615446">
    <property type="component" value="Unassembled WGS sequence"/>
</dbReference>
<proteinExistence type="predicted"/>
<reference evidence="1" key="1">
    <citation type="submission" date="2019-10" db="EMBL/GenBank/DDBJ databases">
        <title>Conservation and host-specific expression of non-tandemly repeated heterogenous ribosome RNA gene in arbuscular mycorrhizal fungi.</title>
        <authorList>
            <person name="Maeda T."/>
            <person name="Kobayashi Y."/>
            <person name="Nakagawa T."/>
            <person name="Ezawa T."/>
            <person name="Yamaguchi K."/>
            <person name="Bino T."/>
            <person name="Nishimoto Y."/>
            <person name="Shigenobu S."/>
            <person name="Kawaguchi M."/>
        </authorList>
    </citation>
    <scope>NUCLEOTIDE SEQUENCE</scope>
    <source>
        <strain evidence="1">HR1</strain>
    </source>
</reference>
<evidence type="ECO:0000313" key="2">
    <source>
        <dbReference type="Proteomes" id="UP000615446"/>
    </source>
</evidence>
<sequence length="113" mass="13132">MSKIFYKPVTPLCKYGQWSYWSVSVFRLAVFGTNQTESQFFLWRSQSGLGTDVGPHTGLHIKVLYWTTGEHQLFGFSGILILEEYRLLGFSGMSIPEECQIPWISETPIQYWR</sequence>
<dbReference type="EMBL" id="BLAL01000034">
    <property type="protein sequence ID" value="GES77990.1"/>
    <property type="molecule type" value="Genomic_DNA"/>
</dbReference>
<protein>
    <submittedName>
        <fullName evidence="1">Uncharacterized protein</fullName>
    </submittedName>
</protein>
<accession>A0A8H3QEM7</accession>